<dbReference type="InterPro" id="IPR036396">
    <property type="entry name" value="Cyt_P450_sf"/>
</dbReference>
<sequence length="401" mass="43695">MLTDDRVVPVIAAADIERDAHAAFRRYRATHPFAILETGGHVVLRHEDVTRLSRDPRLQATETAIPAQGGVTAGPLFDIFQHGMLTANGQAHGRRRTPMSRALAAQAIDDFRPAVRVAAESLIEGCHRDGSIELASGFAARLPVLALAAMFGLPDQEVPEFIQDINEMNEFFRPNATARGMADAELAAAKVQYSLKKLIARKWVGQADDFLSQYLALAEGYQQLSGMEILIQIVQLIIGGTESVQTALVAQTANLLLNRSQWMAVCDDPTLVPAAVSESLRFEPGIAGVVRVSTEDIDIDRWTLPAGQLVILSSMSALRDERVFSRPDDFNIFRTELAASNLAFGGGPHKCVAEAFGRAELEVGLSVLAERLPGLTLDSRPAFSGHVFVRRTTECRVSWQS</sequence>
<keyword evidence="2" id="KW-0479">Metal-binding</keyword>
<dbReference type="InterPro" id="IPR002397">
    <property type="entry name" value="Cyt_P450_B"/>
</dbReference>
<dbReference type="GO" id="GO:0005506">
    <property type="term" value="F:iron ion binding"/>
    <property type="evidence" value="ECO:0007669"/>
    <property type="project" value="InterPro"/>
</dbReference>
<dbReference type="InterPro" id="IPR001128">
    <property type="entry name" value="Cyt_P450"/>
</dbReference>
<evidence type="ECO:0000256" key="1">
    <source>
        <dbReference type="ARBA" id="ARBA00010617"/>
    </source>
</evidence>
<dbReference type="GO" id="GO:0020037">
    <property type="term" value="F:heme binding"/>
    <property type="evidence" value="ECO:0007669"/>
    <property type="project" value="InterPro"/>
</dbReference>
<dbReference type="PANTHER" id="PTHR46696:SF1">
    <property type="entry name" value="CYTOCHROME P450 YJIB-RELATED"/>
    <property type="match status" value="1"/>
</dbReference>
<dbReference type="InterPro" id="IPR017972">
    <property type="entry name" value="Cyt_P450_CS"/>
</dbReference>
<dbReference type="Proteomes" id="UP000484076">
    <property type="component" value="Unassembled WGS sequence"/>
</dbReference>
<comment type="caution">
    <text evidence="3">The sequence shown here is derived from an EMBL/GenBank/DDBJ whole genome shotgun (WGS) entry which is preliminary data.</text>
</comment>
<dbReference type="RefSeq" id="WP_152827916.1">
    <property type="nucleotide sequence ID" value="NZ_WHUT02000010.1"/>
</dbReference>
<accession>A0A8X8KQF1</accession>
<dbReference type="SUPFAM" id="SSF48264">
    <property type="entry name" value="Cytochrome P450"/>
    <property type="match status" value="1"/>
</dbReference>
<comment type="similarity">
    <text evidence="1 2">Belongs to the cytochrome P450 family.</text>
</comment>
<evidence type="ECO:0000256" key="2">
    <source>
        <dbReference type="RuleBase" id="RU000461"/>
    </source>
</evidence>
<keyword evidence="2" id="KW-0560">Oxidoreductase</keyword>
<keyword evidence="2" id="KW-0408">Iron</keyword>
<keyword evidence="2" id="KW-0349">Heme</keyword>
<name>A0A8X8KQF1_9RHOB</name>
<proteinExistence type="inferred from homology"/>
<dbReference type="Gene3D" id="1.10.630.10">
    <property type="entry name" value="Cytochrome P450"/>
    <property type="match status" value="1"/>
</dbReference>
<dbReference type="AlphaFoldDB" id="A0A8X8KQF1"/>
<dbReference type="GO" id="GO:0004497">
    <property type="term" value="F:monooxygenase activity"/>
    <property type="evidence" value="ECO:0007669"/>
    <property type="project" value="UniProtKB-KW"/>
</dbReference>
<keyword evidence="2" id="KW-0503">Monooxygenase</keyword>
<dbReference type="PROSITE" id="PS00086">
    <property type="entry name" value="CYTOCHROME_P450"/>
    <property type="match status" value="1"/>
</dbReference>
<dbReference type="GO" id="GO:0016705">
    <property type="term" value="F:oxidoreductase activity, acting on paired donors, with incorporation or reduction of molecular oxygen"/>
    <property type="evidence" value="ECO:0007669"/>
    <property type="project" value="InterPro"/>
</dbReference>
<dbReference type="PRINTS" id="PR00359">
    <property type="entry name" value="BP450"/>
</dbReference>
<reference evidence="3" key="1">
    <citation type="submission" date="2020-05" db="EMBL/GenBank/DDBJ databases">
        <title>Fertoebacter nigrum gen. nov., sp. nov., a new member of the family Rhodobacteraceae.</title>
        <authorList>
            <person name="Szuroczki S."/>
            <person name="Abbaszade G."/>
            <person name="Buni D."/>
            <person name="Schumann P."/>
            <person name="Toth E."/>
        </authorList>
    </citation>
    <scope>NUCLEOTIDE SEQUENCE</scope>
    <source>
        <strain evidence="3">RG-N-1a</strain>
    </source>
</reference>
<protein>
    <submittedName>
        <fullName evidence="3">Cytochrome P450</fullName>
    </submittedName>
</protein>
<evidence type="ECO:0000313" key="3">
    <source>
        <dbReference type="EMBL" id="NUB45891.1"/>
    </source>
</evidence>
<dbReference type="PANTHER" id="PTHR46696">
    <property type="entry name" value="P450, PUTATIVE (EUROFUNG)-RELATED"/>
    <property type="match status" value="1"/>
</dbReference>
<evidence type="ECO:0000313" key="4">
    <source>
        <dbReference type="Proteomes" id="UP000484076"/>
    </source>
</evidence>
<keyword evidence="4" id="KW-1185">Reference proteome</keyword>
<organism evidence="3 4">
    <name type="scientific">Fertoeibacter niger</name>
    <dbReference type="NCBI Taxonomy" id="2656921"/>
    <lineage>
        <taxon>Bacteria</taxon>
        <taxon>Pseudomonadati</taxon>
        <taxon>Pseudomonadota</taxon>
        <taxon>Alphaproteobacteria</taxon>
        <taxon>Rhodobacterales</taxon>
        <taxon>Paracoccaceae</taxon>
        <taxon>Fertoeibacter</taxon>
    </lineage>
</organism>
<dbReference type="Pfam" id="PF00067">
    <property type="entry name" value="p450"/>
    <property type="match status" value="1"/>
</dbReference>
<gene>
    <name evidence="3" type="ORF">GEU84_015955</name>
</gene>
<dbReference type="EMBL" id="WHUT02000010">
    <property type="protein sequence ID" value="NUB45891.1"/>
    <property type="molecule type" value="Genomic_DNA"/>
</dbReference>